<dbReference type="AlphaFoldDB" id="A0A538TW76"/>
<feature type="domain" description="LiaF transmembrane" evidence="2">
    <location>
        <begin position="20"/>
        <end position="114"/>
    </location>
</feature>
<dbReference type="Proteomes" id="UP000319836">
    <property type="component" value="Unassembled WGS sequence"/>
</dbReference>
<name>A0A538TW76_UNCEI</name>
<dbReference type="EMBL" id="VBPA01000428">
    <property type="protein sequence ID" value="TMQ67882.1"/>
    <property type="molecule type" value="Genomic_DNA"/>
</dbReference>
<feature type="transmembrane region" description="Helical" evidence="1">
    <location>
        <begin position="20"/>
        <end position="39"/>
    </location>
</feature>
<proteinExistence type="predicted"/>
<gene>
    <name evidence="3" type="ORF">E6K80_14800</name>
</gene>
<feature type="transmembrane region" description="Helical" evidence="1">
    <location>
        <begin position="97"/>
        <end position="116"/>
    </location>
</feature>
<feature type="transmembrane region" description="Helical" evidence="1">
    <location>
        <begin position="45"/>
        <end position="63"/>
    </location>
</feature>
<dbReference type="InterPro" id="IPR054331">
    <property type="entry name" value="LiaF_TM"/>
</dbReference>
<keyword evidence="1" id="KW-0472">Membrane</keyword>
<evidence type="ECO:0000313" key="3">
    <source>
        <dbReference type="EMBL" id="TMQ67882.1"/>
    </source>
</evidence>
<evidence type="ECO:0000259" key="2">
    <source>
        <dbReference type="Pfam" id="PF22570"/>
    </source>
</evidence>
<organism evidence="3 4">
    <name type="scientific">Eiseniibacteriota bacterium</name>
    <dbReference type="NCBI Taxonomy" id="2212470"/>
    <lineage>
        <taxon>Bacteria</taxon>
        <taxon>Candidatus Eiseniibacteriota</taxon>
    </lineage>
</organism>
<comment type="caution">
    <text evidence="3">The sequence shown here is derived from an EMBL/GenBank/DDBJ whole genome shotgun (WGS) entry which is preliminary data.</text>
</comment>
<evidence type="ECO:0000313" key="4">
    <source>
        <dbReference type="Proteomes" id="UP000319836"/>
    </source>
</evidence>
<accession>A0A538TW76</accession>
<evidence type="ECO:0000256" key="1">
    <source>
        <dbReference type="SAM" id="Phobius"/>
    </source>
</evidence>
<reference evidence="3 4" key="1">
    <citation type="journal article" date="2019" name="Nat. Microbiol.">
        <title>Mediterranean grassland soil C-N compound turnover is dependent on rainfall and depth, and is mediated by genomically divergent microorganisms.</title>
        <authorList>
            <person name="Diamond S."/>
            <person name="Andeer P.F."/>
            <person name="Li Z."/>
            <person name="Crits-Christoph A."/>
            <person name="Burstein D."/>
            <person name="Anantharaman K."/>
            <person name="Lane K.R."/>
            <person name="Thomas B.C."/>
            <person name="Pan C."/>
            <person name="Northen T.R."/>
            <person name="Banfield J.F."/>
        </authorList>
    </citation>
    <scope>NUCLEOTIDE SEQUENCE [LARGE SCALE GENOMIC DNA]</scope>
    <source>
        <strain evidence="3">WS_10</strain>
    </source>
</reference>
<sequence length="129" mass="14848">MKDLVSGGPMEYRRSRRRAVWGVFLIVMGVALLCARLGVIDYHEWRPWWPMTLIALGFAWIVAPGKPRHIASGINFVLIGLWFFACDQHWYGLTYRHAWPLLVVFAGVQMVLASVFERLAKANEEEHHA</sequence>
<keyword evidence="1" id="KW-0812">Transmembrane</keyword>
<feature type="transmembrane region" description="Helical" evidence="1">
    <location>
        <begin position="70"/>
        <end position="91"/>
    </location>
</feature>
<protein>
    <recommendedName>
        <fullName evidence="2">LiaF transmembrane domain-containing protein</fullName>
    </recommendedName>
</protein>
<keyword evidence="1" id="KW-1133">Transmembrane helix</keyword>
<dbReference type="Pfam" id="PF22570">
    <property type="entry name" value="LiaF-TM"/>
    <property type="match status" value="1"/>
</dbReference>